<accession>A0A9N8DYH0</accession>
<sequence>MSRYLLLSIGASILLLKVADAVGEARLMLDDLSQYFEGKDYSSNRYERLLRCFNKWNDTDLIVAQDASFAAYYDVWLAGGISYEDPWGNVDIYYESDQNKTAILGSGFRTYEVQQRCNYASNVAYYSAALRVCDYQDWFISLEEQAALMKTAVGITSASSWFHGSLTRTGIRYDVMGVGILANNAYQILIKSVNTSSSVFLTASDLDISSSNNIVEIVDDFVYLPLRQPPAQWDTYLSDRLANRVSRQYEQTVMAILAFACSVSLSIDICECLVSETLAPVALDDRELEFFREQYMPALKVVVEQEGLPLPARQGIPLFFKTFGTTVALLWSVVFVEIGLDIPELYGPTWNLTLLGQFSSPVVDFIVSELTDVPETDRLKELYPGASFCRRDSPHALWHELSAEAIFETYVVMDEINRVLTKRKEGGKQGLMETLQSAFNSIRGAGRH</sequence>
<proteinExistence type="predicted"/>
<organism evidence="2 3">
    <name type="scientific">Seminavis robusta</name>
    <dbReference type="NCBI Taxonomy" id="568900"/>
    <lineage>
        <taxon>Eukaryota</taxon>
        <taxon>Sar</taxon>
        <taxon>Stramenopiles</taxon>
        <taxon>Ochrophyta</taxon>
        <taxon>Bacillariophyta</taxon>
        <taxon>Bacillariophyceae</taxon>
        <taxon>Bacillariophycidae</taxon>
        <taxon>Naviculales</taxon>
        <taxon>Naviculaceae</taxon>
        <taxon>Seminavis</taxon>
    </lineage>
</organism>
<dbReference type="Proteomes" id="UP001153069">
    <property type="component" value="Unassembled WGS sequence"/>
</dbReference>
<dbReference type="EMBL" id="CAICTM010000389">
    <property type="protein sequence ID" value="CAB9509459.1"/>
    <property type="molecule type" value="Genomic_DNA"/>
</dbReference>
<dbReference type="AlphaFoldDB" id="A0A9N8DYH0"/>
<reference evidence="2" key="1">
    <citation type="submission" date="2020-06" db="EMBL/GenBank/DDBJ databases">
        <authorList>
            <consortium name="Plant Systems Biology data submission"/>
        </authorList>
    </citation>
    <scope>NUCLEOTIDE SEQUENCE</scope>
    <source>
        <strain evidence="2">D6</strain>
    </source>
</reference>
<feature type="chain" id="PRO_5040153645" evidence="1">
    <location>
        <begin position="22"/>
        <end position="448"/>
    </location>
</feature>
<evidence type="ECO:0000256" key="1">
    <source>
        <dbReference type="SAM" id="SignalP"/>
    </source>
</evidence>
<feature type="signal peptide" evidence="1">
    <location>
        <begin position="1"/>
        <end position="21"/>
    </location>
</feature>
<comment type="caution">
    <text evidence="2">The sequence shown here is derived from an EMBL/GenBank/DDBJ whole genome shotgun (WGS) entry which is preliminary data.</text>
</comment>
<gene>
    <name evidence="2" type="ORF">SEMRO_390_G132950.1</name>
</gene>
<name>A0A9N8DYH0_9STRA</name>
<protein>
    <submittedName>
        <fullName evidence="2">Uncharacterized protein</fullName>
    </submittedName>
</protein>
<evidence type="ECO:0000313" key="2">
    <source>
        <dbReference type="EMBL" id="CAB9509459.1"/>
    </source>
</evidence>
<evidence type="ECO:0000313" key="3">
    <source>
        <dbReference type="Proteomes" id="UP001153069"/>
    </source>
</evidence>
<keyword evidence="3" id="KW-1185">Reference proteome</keyword>
<keyword evidence="1" id="KW-0732">Signal</keyword>